<keyword evidence="2" id="KW-1185">Reference proteome</keyword>
<protein>
    <submittedName>
        <fullName evidence="1">YwbE family protein</fullName>
    </submittedName>
</protein>
<gene>
    <name evidence="1" type="ORF">NZD89_03770</name>
</gene>
<sequence length="73" mass="8110">MKDGKNRKDIRPGLEVDIVLKKDQPTGKLTRGFVKDILTNSPTHPHGIKVRLRDGQVGRVQAILEGPQVSDNQ</sequence>
<evidence type="ECO:0000313" key="1">
    <source>
        <dbReference type="EMBL" id="WAH42586.1"/>
    </source>
</evidence>
<dbReference type="RefSeq" id="WP_268006457.1">
    <property type="nucleotide sequence ID" value="NZ_CP104067.1"/>
</dbReference>
<name>A0ABY6ZID4_9BACL</name>
<dbReference type="PANTHER" id="PTHR40069">
    <property type="entry name" value="YWBE PROTEIN"/>
    <property type="match status" value="1"/>
</dbReference>
<proteinExistence type="predicted"/>
<dbReference type="PANTHER" id="PTHR40069:SF1">
    <property type="entry name" value="YWBE PROTEIN"/>
    <property type="match status" value="1"/>
</dbReference>
<evidence type="ECO:0000313" key="2">
    <source>
        <dbReference type="Proteomes" id="UP001164761"/>
    </source>
</evidence>
<accession>A0ABY6ZID4</accession>
<dbReference type="Pfam" id="PF09962">
    <property type="entry name" value="DUF2196"/>
    <property type="match status" value="1"/>
</dbReference>
<reference evidence="1" key="1">
    <citation type="submission" date="2022-08" db="EMBL/GenBank/DDBJ databases">
        <title>Alicyclobacillus fastidiosus DSM 17978, complete genome.</title>
        <authorList>
            <person name="Wang Q."/>
            <person name="Cai R."/>
            <person name="Wang Z."/>
        </authorList>
    </citation>
    <scope>NUCLEOTIDE SEQUENCE</scope>
    <source>
        <strain evidence="1">DSM 17978</strain>
    </source>
</reference>
<dbReference type="NCBIfam" id="TIGR03833">
    <property type="entry name" value="YwbE family protein"/>
    <property type="match status" value="1"/>
</dbReference>
<dbReference type="InterPro" id="IPR019240">
    <property type="entry name" value="DUF2196"/>
</dbReference>
<dbReference type="Proteomes" id="UP001164761">
    <property type="component" value="Chromosome"/>
</dbReference>
<organism evidence="1 2">
    <name type="scientific">Alicyclobacillus fastidiosus</name>
    <dbReference type="NCBI Taxonomy" id="392011"/>
    <lineage>
        <taxon>Bacteria</taxon>
        <taxon>Bacillati</taxon>
        <taxon>Bacillota</taxon>
        <taxon>Bacilli</taxon>
        <taxon>Bacillales</taxon>
        <taxon>Alicyclobacillaceae</taxon>
        <taxon>Alicyclobacillus</taxon>
    </lineage>
</organism>
<dbReference type="EMBL" id="CP104067">
    <property type="protein sequence ID" value="WAH42586.1"/>
    <property type="molecule type" value="Genomic_DNA"/>
</dbReference>